<protein>
    <submittedName>
        <fullName evidence="4">Endoplasmic reticulum oxidoreductin-1</fullName>
    </submittedName>
</protein>
<dbReference type="PROSITE" id="PS50088">
    <property type="entry name" value="ANK_REPEAT"/>
    <property type="match status" value="2"/>
</dbReference>
<feature type="repeat" description="ANK" evidence="3">
    <location>
        <begin position="46"/>
        <end position="78"/>
    </location>
</feature>
<keyword evidence="2 3" id="KW-0040">ANK repeat</keyword>
<comment type="caution">
    <text evidence="4">The sequence shown here is derived from an EMBL/GenBank/DDBJ whole genome shotgun (WGS) entry which is preliminary data.</text>
</comment>
<dbReference type="SMART" id="SM00248">
    <property type="entry name" value="ANK"/>
    <property type="match status" value="3"/>
</dbReference>
<dbReference type="Proteomes" id="UP000298493">
    <property type="component" value="Unassembled WGS sequence"/>
</dbReference>
<dbReference type="STRING" id="86259.A0A4Z1NSA4"/>
<gene>
    <name evidence="4" type="ORF">E6O75_ATG08093</name>
</gene>
<name>A0A4Z1NSA4_9PEZI</name>
<proteinExistence type="predicted"/>
<dbReference type="PANTHER" id="PTHR24171">
    <property type="entry name" value="ANKYRIN REPEAT DOMAIN-CONTAINING PROTEIN 39-RELATED"/>
    <property type="match status" value="1"/>
</dbReference>
<evidence type="ECO:0000256" key="3">
    <source>
        <dbReference type="PROSITE-ProRule" id="PRU00023"/>
    </source>
</evidence>
<feature type="repeat" description="ANK" evidence="3">
    <location>
        <begin position="13"/>
        <end position="45"/>
    </location>
</feature>
<dbReference type="AlphaFoldDB" id="A0A4Z1NSA4"/>
<reference evidence="4 5" key="1">
    <citation type="submission" date="2019-04" db="EMBL/GenBank/DDBJ databases">
        <title>High contiguity whole genome sequence and gene annotation resource for two Venturia nashicola isolates.</title>
        <authorList>
            <person name="Prokchorchik M."/>
            <person name="Won K."/>
            <person name="Lee Y."/>
            <person name="Choi E.D."/>
            <person name="Segonzac C."/>
            <person name="Sohn K.H."/>
        </authorList>
    </citation>
    <scope>NUCLEOTIDE SEQUENCE [LARGE SCALE GENOMIC DNA]</scope>
    <source>
        <strain evidence="4 5">PRI2</strain>
    </source>
</reference>
<evidence type="ECO:0000313" key="4">
    <source>
        <dbReference type="EMBL" id="TID17347.1"/>
    </source>
</evidence>
<dbReference type="PROSITE" id="PS50297">
    <property type="entry name" value="ANK_REP_REGION"/>
    <property type="match status" value="2"/>
</dbReference>
<evidence type="ECO:0000256" key="2">
    <source>
        <dbReference type="ARBA" id="ARBA00023043"/>
    </source>
</evidence>
<dbReference type="PANTHER" id="PTHR24171:SF9">
    <property type="entry name" value="ANKYRIN REPEAT DOMAIN-CONTAINING PROTEIN 39"/>
    <property type="match status" value="1"/>
</dbReference>
<accession>A0A4Z1NSA4</accession>
<keyword evidence="5" id="KW-1185">Reference proteome</keyword>
<evidence type="ECO:0000313" key="5">
    <source>
        <dbReference type="Proteomes" id="UP000298493"/>
    </source>
</evidence>
<keyword evidence="1" id="KW-0677">Repeat</keyword>
<sequence length="477" mass="53223">MREDADVNQRDYTGRTPLHLAVMSSTPDTVKCLVKHGARLVARIDDGRTALHLAALRGDPEIVRIIMEKREASEAEEELKIMRGKDAKADTGKERLFSIKSRKSSRLFDVLQKLLRKKKEPAGTAEKQQAISDIISTFEGLEKHLLQKGAKTFEQLHPSIKCDDNVHTPFKYEVAKPKPFEASFRFAVGDLTNEKKELYLELFQAAWDGDLETIKRLILMPQGEKKDEPPLQIAVRDYADLSPFSIAVLRDHIDTAAAILEISRAHDESDDDDGASDRLEIYREVVDDTFTIKNIGEVSLQVKSSVTSLASFNWTAAIQGFDEFGPDAKRKINEVSPTLLAYAIALDKKELLGFLINLGAKYTTRKDDEGSSTPQFYSFGASELNFALDLGNTHLVSETLSLTGCGLPLDDLVKRAALISKKSQSITKDYPYMTGSKASLALIAALKRSVRRWLKRKKVILLRDGFTAHLNGLLAMK</sequence>
<dbReference type="EMBL" id="SNSC02000016">
    <property type="protein sequence ID" value="TID17347.1"/>
    <property type="molecule type" value="Genomic_DNA"/>
</dbReference>
<evidence type="ECO:0000256" key="1">
    <source>
        <dbReference type="ARBA" id="ARBA00022737"/>
    </source>
</evidence>
<organism evidence="4 5">
    <name type="scientific">Venturia nashicola</name>
    <dbReference type="NCBI Taxonomy" id="86259"/>
    <lineage>
        <taxon>Eukaryota</taxon>
        <taxon>Fungi</taxon>
        <taxon>Dikarya</taxon>
        <taxon>Ascomycota</taxon>
        <taxon>Pezizomycotina</taxon>
        <taxon>Dothideomycetes</taxon>
        <taxon>Pleosporomycetidae</taxon>
        <taxon>Venturiales</taxon>
        <taxon>Venturiaceae</taxon>
        <taxon>Venturia</taxon>
    </lineage>
</organism>
<dbReference type="SUPFAM" id="SSF48403">
    <property type="entry name" value="Ankyrin repeat"/>
    <property type="match status" value="1"/>
</dbReference>
<dbReference type="InterPro" id="IPR002110">
    <property type="entry name" value="Ankyrin_rpt"/>
</dbReference>
<dbReference type="Gene3D" id="1.25.40.20">
    <property type="entry name" value="Ankyrin repeat-containing domain"/>
    <property type="match status" value="2"/>
</dbReference>
<dbReference type="Pfam" id="PF12796">
    <property type="entry name" value="Ank_2"/>
    <property type="match status" value="1"/>
</dbReference>
<dbReference type="InterPro" id="IPR036770">
    <property type="entry name" value="Ankyrin_rpt-contain_sf"/>
</dbReference>